<dbReference type="Proteomes" id="UP000323597">
    <property type="component" value="Chromosome D11"/>
</dbReference>
<dbReference type="EMBL" id="CM017659">
    <property type="protein sequence ID" value="TYI55000.1"/>
    <property type="molecule type" value="Genomic_DNA"/>
</dbReference>
<feature type="transmembrane region" description="Helical" evidence="1">
    <location>
        <begin position="53"/>
        <end position="75"/>
    </location>
</feature>
<evidence type="ECO:0000256" key="1">
    <source>
        <dbReference type="SAM" id="Phobius"/>
    </source>
</evidence>
<sequence length="124" mass="14053">VRSSVSVTSELQDNSTEKLAPVAVKQFIFQIVRHNAVDIEQSCLIFFLAPRKLLIFIFFLLFLHFNLLFKAAFLLDLLAFIPSRSAPLPIGKAVLGQRPSDPFSSSRRLVQIHFFSSSFFAFNC</sequence>
<keyword evidence="3" id="KW-1185">Reference proteome</keyword>
<reference evidence="2 3" key="1">
    <citation type="submission" date="2019-07" db="EMBL/GenBank/DDBJ databases">
        <title>WGS assembly of Gossypium mustelinum.</title>
        <authorList>
            <person name="Chen Z.J."/>
            <person name="Sreedasyam A."/>
            <person name="Ando A."/>
            <person name="Song Q."/>
            <person name="De L."/>
            <person name="Hulse-Kemp A."/>
            <person name="Ding M."/>
            <person name="Ye W."/>
            <person name="Kirkbride R."/>
            <person name="Jenkins J."/>
            <person name="Plott C."/>
            <person name="Lovell J."/>
            <person name="Lin Y.-M."/>
            <person name="Vaughn R."/>
            <person name="Liu B."/>
            <person name="Li W."/>
            <person name="Simpson S."/>
            <person name="Scheffler B."/>
            <person name="Saski C."/>
            <person name="Grover C."/>
            <person name="Hu G."/>
            <person name="Conover J."/>
            <person name="Carlson J."/>
            <person name="Shu S."/>
            <person name="Boston L."/>
            <person name="Williams M."/>
            <person name="Peterson D."/>
            <person name="Mcgee K."/>
            <person name="Jones D."/>
            <person name="Wendel J."/>
            <person name="Stelly D."/>
            <person name="Grimwood J."/>
            <person name="Schmutz J."/>
        </authorList>
    </citation>
    <scope>NUCLEOTIDE SEQUENCE [LARGE SCALE GENOMIC DNA]</scope>
    <source>
        <strain evidence="2">1408120.09</strain>
    </source>
</reference>
<keyword evidence="1" id="KW-0472">Membrane</keyword>
<name>A0A5D2SQM4_GOSMU</name>
<keyword evidence="1" id="KW-0812">Transmembrane</keyword>
<gene>
    <name evidence="2" type="ORF">E1A91_D11G110500v1</name>
</gene>
<proteinExistence type="predicted"/>
<evidence type="ECO:0000313" key="2">
    <source>
        <dbReference type="EMBL" id="TYI55000.1"/>
    </source>
</evidence>
<protein>
    <submittedName>
        <fullName evidence="2">Uncharacterized protein</fullName>
    </submittedName>
</protein>
<feature type="non-terminal residue" evidence="2">
    <location>
        <position position="1"/>
    </location>
</feature>
<dbReference type="AlphaFoldDB" id="A0A5D2SQM4"/>
<organism evidence="2 3">
    <name type="scientific">Gossypium mustelinum</name>
    <name type="common">Cotton</name>
    <name type="synonym">Gossypium caicoense</name>
    <dbReference type="NCBI Taxonomy" id="34275"/>
    <lineage>
        <taxon>Eukaryota</taxon>
        <taxon>Viridiplantae</taxon>
        <taxon>Streptophyta</taxon>
        <taxon>Embryophyta</taxon>
        <taxon>Tracheophyta</taxon>
        <taxon>Spermatophyta</taxon>
        <taxon>Magnoliopsida</taxon>
        <taxon>eudicotyledons</taxon>
        <taxon>Gunneridae</taxon>
        <taxon>Pentapetalae</taxon>
        <taxon>rosids</taxon>
        <taxon>malvids</taxon>
        <taxon>Malvales</taxon>
        <taxon>Malvaceae</taxon>
        <taxon>Malvoideae</taxon>
        <taxon>Gossypium</taxon>
    </lineage>
</organism>
<keyword evidence="1" id="KW-1133">Transmembrane helix</keyword>
<evidence type="ECO:0000313" key="3">
    <source>
        <dbReference type="Proteomes" id="UP000323597"/>
    </source>
</evidence>
<accession>A0A5D2SQM4</accession>